<dbReference type="AlphaFoldDB" id="A0A177WQL1"/>
<evidence type="ECO:0000313" key="7">
    <source>
        <dbReference type="Proteomes" id="UP000077115"/>
    </source>
</evidence>
<feature type="domain" description="Large ribosomal subunit protein uL6 N-terminal" evidence="5">
    <location>
        <begin position="5"/>
        <end position="54"/>
    </location>
</feature>
<dbReference type="GO" id="GO:0000027">
    <property type="term" value="P:ribosomal large subunit assembly"/>
    <property type="evidence" value="ECO:0007669"/>
    <property type="project" value="TreeGrafter"/>
</dbReference>
<dbReference type="PANTHER" id="PTHR10715:SF0">
    <property type="entry name" value="LARGE RIBOSOMAL SUBUNIT PROTEIN EL6"/>
    <property type="match status" value="1"/>
</dbReference>
<evidence type="ECO:0000256" key="3">
    <source>
        <dbReference type="ARBA" id="ARBA00023274"/>
    </source>
</evidence>
<keyword evidence="3 4" id="KW-0687">Ribonucleoprotein</keyword>
<dbReference type="GO" id="GO:0003723">
    <property type="term" value="F:RNA binding"/>
    <property type="evidence" value="ECO:0007669"/>
    <property type="project" value="TreeGrafter"/>
</dbReference>
<proteinExistence type="inferred from homology"/>
<dbReference type="PROSITE" id="PS01170">
    <property type="entry name" value="RIBOSOMAL_L6E"/>
    <property type="match status" value="1"/>
</dbReference>
<dbReference type="InterPro" id="IPR014722">
    <property type="entry name" value="Rib_uL2_dom2"/>
</dbReference>
<dbReference type="eggNOG" id="KOG1694">
    <property type="taxonomic scope" value="Eukaryota"/>
</dbReference>
<evidence type="ECO:0000313" key="6">
    <source>
        <dbReference type="EMBL" id="OAJ42106.1"/>
    </source>
</evidence>
<dbReference type="OrthoDB" id="2436667at2759"/>
<dbReference type="InterPro" id="IPR000915">
    <property type="entry name" value="60S_ribosomal_eL6"/>
</dbReference>
<dbReference type="InterPro" id="IPR005568">
    <property type="entry name" value="Ribosomal_uL6_N"/>
</dbReference>
<dbReference type="PANTHER" id="PTHR10715">
    <property type="entry name" value="60S RIBOSOMAL PROTEIN L6"/>
    <property type="match status" value="1"/>
</dbReference>
<gene>
    <name evidence="6" type="ORF">BDEG_25607</name>
</gene>
<reference evidence="6 7" key="2">
    <citation type="submission" date="2016-05" db="EMBL/GenBank/DDBJ databases">
        <title>Lineage-specific infection strategies underlie the spectrum of fungal disease in amphibians.</title>
        <authorList>
            <person name="Cuomo C.A."/>
            <person name="Farrer R.A."/>
            <person name="James T."/>
            <person name="Longcore J."/>
            <person name="Birren B."/>
        </authorList>
    </citation>
    <scope>NUCLEOTIDE SEQUENCE [LARGE SCALE GENOMIC DNA]</scope>
    <source>
        <strain evidence="6 7">JEL423</strain>
    </source>
</reference>
<dbReference type="GO" id="GO:0022625">
    <property type="term" value="C:cytosolic large ribosomal subunit"/>
    <property type="evidence" value="ECO:0007669"/>
    <property type="project" value="TreeGrafter"/>
</dbReference>
<evidence type="ECO:0000256" key="1">
    <source>
        <dbReference type="ARBA" id="ARBA00010592"/>
    </source>
</evidence>
<evidence type="ECO:0000259" key="5">
    <source>
        <dbReference type="Pfam" id="PF03868"/>
    </source>
</evidence>
<keyword evidence="2 4" id="KW-0689">Ribosomal protein</keyword>
<dbReference type="FunFam" id="2.30.30.30:FF:000014">
    <property type="entry name" value="60S ribosomal protein L6"/>
    <property type="match status" value="1"/>
</dbReference>
<accession>A0A177WQL1</accession>
<dbReference type="InterPro" id="IPR008991">
    <property type="entry name" value="Translation_prot_SH3-like_sf"/>
</dbReference>
<organism evidence="6 7">
    <name type="scientific">Batrachochytrium dendrobatidis (strain JEL423)</name>
    <dbReference type="NCBI Taxonomy" id="403673"/>
    <lineage>
        <taxon>Eukaryota</taxon>
        <taxon>Fungi</taxon>
        <taxon>Fungi incertae sedis</taxon>
        <taxon>Chytridiomycota</taxon>
        <taxon>Chytridiomycota incertae sedis</taxon>
        <taxon>Chytridiomycetes</taxon>
        <taxon>Rhizophydiales</taxon>
        <taxon>Rhizophydiales incertae sedis</taxon>
        <taxon>Batrachochytrium</taxon>
    </lineage>
</organism>
<dbReference type="Proteomes" id="UP000077115">
    <property type="component" value="Unassembled WGS sequence"/>
</dbReference>
<dbReference type="Gene3D" id="2.30.30.30">
    <property type="match status" value="1"/>
</dbReference>
<reference evidence="6 7" key="1">
    <citation type="submission" date="2006-10" db="EMBL/GenBank/DDBJ databases">
        <title>The Genome Sequence of Batrachochytrium dendrobatidis JEL423.</title>
        <authorList>
            <consortium name="The Broad Institute Genome Sequencing Platform"/>
            <person name="Birren B."/>
            <person name="Lander E."/>
            <person name="Galagan J."/>
            <person name="Cuomo C."/>
            <person name="Devon K."/>
            <person name="Jaffe D."/>
            <person name="Butler J."/>
            <person name="Alvarez P."/>
            <person name="Gnerre S."/>
            <person name="Grabherr M."/>
            <person name="Kleber M."/>
            <person name="Mauceli E."/>
            <person name="Brockman W."/>
            <person name="Young S."/>
            <person name="LaButti K."/>
            <person name="Sykes S."/>
            <person name="DeCaprio D."/>
            <person name="Crawford M."/>
            <person name="Koehrsen M."/>
            <person name="Engels R."/>
            <person name="Montgomery P."/>
            <person name="Pearson M."/>
            <person name="Howarth C."/>
            <person name="Larson L."/>
            <person name="White J."/>
            <person name="O'Leary S."/>
            <person name="Kodira C."/>
            <person name="Zeng Q."/>
            <person name="Yandava C."/>
            <person name="Alvarado L."/>
            <person name="Longcore J."/>
            <person name="James T."/>
        </authorList>
    </citation>
    <scope>NUCLEOTIDE SEQUENCE [LARGE SCALE GENOMIC DNA]</scope>
    <source>
        <strain evidence="6 7">JEL423</strain>
    </source>
</reference>
<dbReference type="GO" id="GO:0003735">
    <property type="term" value="F:structural constituent of ribosome"/>
    <property type="evidence" value="ECO:0007669"/>
    <property type="project" value="InterPro"/>
</dbReference>
<evidence type="ECO:0000256" key="2">
    <source>
        <dbReference type="ARBA" id="ARBA00022980"/>
    </source>
</evidence>
<sequence length="249" mass="27357">MAPLNYFLIPGVTRYSRSAMNAKKRLEKKTKVGGAAPVARAVAKKDKTPAPTTKVVPMKGGKNGATRTVSLVKAPRFYPTETACLPKKSCKTKITPRAPATRSSITPGTVLILLAGRFRGKHVVYLKTLESGLLLVTGPYKINGIPIRRVNQAYVIATSTKIDMSKVSIDDKFTDAYFKYEKEPKKKATAAELFGEDAVKRVINAERVTDQTTVDTQLLSAIKKTPMLQSYLKSSFTLTKGQYPHAMKF</sequence>
<dbReference type="SUPFAM" id="SSF50104">
    <property type="entry name" value="Translation proteins SH3-like domain"/>
    <property type="match status" value="1"/>
</dbReference>
<dbReference type="VEuPathDB" id="FungiDB:BDEG_25607"/>
<comment type="similarity">
    <text evidence="1 4">Belongs to the eukaryotic ribosomal protein eL6 family.</text>
</comment>
<dbReference type="CDD" id="cd13156">
    <property type="entry name" value="KOW_RPL6"/>
    <property type="match status" value="1"/>
</dbReference>
<dbReference type="Pfam" id="PF03868">
    <property type="entry name" value="Ribosomal_L6e_N"/>
    <property type="match status" value="1"/>
</dbReference>
<name>A0A177WQL1_BATDL</name>
<dbReference type="Pfam" id="PF01159">
    <property type="entry name" value="Ribosomal_L6e"/>
    <property type="match status" value="1"/>
</dbReference>
<dbReference type="EMBL" id="DS022307">
    <property type="protein sequence ID" value="OAJ42106.1"/>
    <property type="molecule type" value="Genomic_DNA"/>
</dbReference>
<dbReference type="InterPro" id="IPR041997">
    <property type="entry name" value="Ribosomal_eL6_KOW"/>
</dbReference>
<dbReference type="InterPro" id="IPR049633">
    <property type="entry name" value="Ribosomal_eL6_CS"/>
</dbReference>
<evidence type="ECO:0000256" key="4">
    <source>
        <dbReference type="RuleBase" id="RU000662"/>
    </source>
</evidence>
<dbReference type="GO" id="GO:0002181">
    <property type="term" value="P:cytoplasmic translation"/>
    <property type="evidence" value="ECO:0007669"/>
    <property type="project" value="TreeGrafter"/>
</dbReference>
<protein>
    <recommendedName>
        <fullName evidence="4">60S ribosomal protein L6</fullName>
    </recommendedName>
</protein>
<dbReference type="STRING" id="403673.A0A177WQL1"/>